<proteinExistence type="predicted"/>
<comment type="caution">
    <text evidence="2">The sequence shown here is derived from an EMBL/GenBank/DDBJ whole genome shotgun (WGS) entry which is preliminary data.</text>
</comment>
<feature type="compositionally biased region" description="Pro residues" evidence="1">
    <location>
        <begin position="35"/>
        <end position="44"/>
    </location>
</feature>
<dbReference type="EMBL" id="PQXJ01000438">
    <property type="protein sequence ID" value="TGO49263.1"/>
    <property type="molecule type" value="Genomic_DNA"/>
</dbReference>
<dbReference type="OrthoDB" id="3563832at2759"/>
<sequence length="80" mass="8479">MDRQGDGSAKGSPAKGSRNRDSRGSQREATGAPLPLSPQPPTRKNPPITTTITTTTTAATPNTTPAPQPRRPHQHPISQF</sequence>
<feature type="region of interest" description="Disordered" evidence="1">
    <location>
        <begin position="1"/>
        <end position="80"/>
    </location>
</feature>
<evidence type="ECO:0000256" key="1">
    <source>
        <dbReference type="SAM" id="MobiDB-lite"/>
    </source>
</evidence>
<keyword evidence="3" id="KW-1185">Reference proteome</keyword>
<feature type="compositionally biased region" description="Low complexity" evidence="1">
    <location>
        <begin position="45"/>
        <end position="63"/>
    </location>
</feature>
<organism evidence="2 3">
    <name type="scientific">Botryotinia narcissicola</name>
    <dbReference type="NCBI Taxonomy" id="278944"/>
    <lineage>
        <taxon>Eukaryota</taxon>
        <taxon>Fungi</taxon>
        <taxon>Dikarya</taxon>
        <taxon>Ascomycota</taxon>
        <taxon>Pezizomycotina</taxon>
        <taxon>Leotiomycetes</taxon>
        <taxon>Helotiales</taxon>
        <taxon>Sclerotiniaceae</taxon>
        <taxon>Botryotinia</taxon>
    </lineage>
</organism>
<evidence type="ECO:0000313" key="3">
    <source>
        <dbReference type="Proteomes" id="UP000297452"/>
    </source>
</evidence>
<dbReference type="Proteomes" id="UP000297452">
    <property type="component" value="Unassembled WGS sequence"/>
</dbReference>
<evidence type="ECO:0000313" key="2">
    <source>
        <dbReference type="EMBL" id="TGO49263.1"/>
    </source>
</evidence>
<reference evidence="2 3" key="1">
    <citation type="submission" date="2017-12" db="EMBL/GenBank/DDBJ databases">
        <title>Comparative genomics of Botrytis spp.</title>
        <authorList>
            <person name="Valero-Jimenez C.A."/>
            <person name="Tapia P."/>
            <person name="Veloso J."/>
            <person name="Silva-Moreno E."/>
            <person name="Staats M."/>
            <person name="Valdes J.H."/>
            <person name="Van Kan J.A.L."/>
        </authorList>
    </citation>
    <scope>NUCLEOTIDE SEQUENCE [LARGE SCALE GENOMIC DNA]</scope>
    <source>
        <strain evidence="2 3">MUCL2120</strain>
    </source>
</reference>
<dbReference type="AlphaFoldDB" id="A0A4Z1HWV9"/>
<protein>
    <submittedName>
        <fullName evidence="2">Uncharacterized protein</fullName>
    </submittedName>
</protein>
<accession>A0A4Z1HWV9</accession>
<gene>
    <name evidence="2" type="ORF">BOTNAR_0438g00110</name>
</gene>
<name>A0A4Z1HWV9_9HELO</name>